<dbReference type="STRING" id="1798401.A2363_00645"/>
<dbReference type="InterPro" id="IPR004692">
    <property type="entry name" value="SecG"/>
</dbReference>
<organism evidence="10 11">
    <name type="scientific">Candidatus Gottesmanbacteria bacterium RIFOXYB1_FULL_47_11</name>
    <dbReference type="NCBI Taxonomy" id="1798401"/>
    <lineage>
        <taxon>Bacteria</taxon>
        <taxon>Candidatus Gottesmaniibacteriota</taxon>
    </lineage>
</organism>
<evidence type="ECO:0000256" key="6">
    <source>
        <dbReference type="ARBA" id="ARBA00022989"/>
    </source>
</evidence>
<evidence type="ECO:0000256" key="7">
    <source>
        <dbReference type="ARBA" id="ARBA00023010"/>
    </source>
</evidence>
<dbReference type="GO" id="GO:0005886">
    <property type="term" value="C:plasma membrane"/>
    <property type="evidence" value="ECO:0007669"/>
    <property type="project" value="UniProtKB-SubCell"/>
</dbReference>
<dbReference type="Pfam" id="PF03840">
    <property type="entry name" value="SecG"/>
    <property type="match status" value="1"/>
</dbReference>
<evidence type="ECO:0000256" key="1">
    <source>
        <dbReference type="ARBA" id="ARBA00004141"/>
    </source>
</evidence>
<keyword evidence="3 9" id="KW-0813">Transport</keyword>
<comment type="function">
    <text evidence="9">Involved in protein export. Participates in an early event of protein translocation.</text>
</comment>
<comment type="subcellular location">
    <subcellularLocation>
        <location evidence="9">Cell membrane</location>
        <topology evidence="9">Multi-pass membrane protein</topology>
    </subcellularLocation>
    <subcellularLocation>
        <location evidence="1">Membrane</location>
        <topology evidence="1">Multi-pass membrane protein</topology>
    </subcellularLocation>
</comment>
<reference evidence="10 11" key="1">
    <citation type="journal article" date="2016" name="Nat. Commun.">
        <title>Thousands of microbial genomes shed light on interconnected biogeochemical processes in an aquifer system.</title>
        <authorList>
            <person name="Anantharaman K."/>
            <person name="Brown C.T."/>
            <person name="Hug L.A."/>
            <person name="Sharon I."/>
            <person name="Castelle C.J."/>
            <person name="Probst A.J."/>
            <person name="Thomas B.C."/>
            <person name="Singh A."/>
            <person name="Wilkins M.J."/>
            <person name="Karaoz U."/>
            <person name="Brodie E.L."/>
            <person name="Williams K.H."/>
            <person name="Hubbard S.S."/>
            <person name="Banfield J.F."/>
        </authorList>
    </citation>
    <scope>NUCLEOTIDE SEQUENCE [LARGE SCALE GENOMIC DNA]</scope>
</reference>
<evidence type="ECO:0000313" key="11">
    <source>
        <dbReference type="Proteomes" id="UP000176186"/>
    </source>
</evidence>
<keyword evidence="9" id="KW-1003">Cell membrane</keyword>
<accession>A0A1F6BBW1</accession>
<keyword evidence="5 9" id="KW-0653">Protein transport</keyword>
<feature type="transmembrane region" description="Helical" evidence="9">
    <location>
        <begin position="46"/>
        <end position="68"/>
    </location>
</feature>
<evidence type="ECO:0000256" key="3">
    <source>
        <dbReference type="ARBA" id="ARBA00022448"/>
    </source>
</evidence>
<keyword evidence="8 9" id="KW-0472">Membrane</keyword>
<protein>
    <recommendedName>
        <fullName evidence="9">Protein-export membrane protein SecG</fullName>
    </recommendedName>
</protein>
<keyword evidence="6 9" id="KW-1133">Transmembrane helix</keyword>
<comment type="caution">
    <text evidence="10">The sequence shown here is derived from an EMBL/GenBank/DDBJ whole genome shotgun (WGS) entry which is preliminary data.</text>
</comment>
<dbReference type="EMBL" id="MFKE01000030">
    <property type="protein sequence ID" value="OGG34434.1"/>
    <property type="molecule type" value="Genomic_DNA"/>
</dbReference>
<evidence type="ECO:0000256" key="9">
    <source>
        <dbReference type="RuleBase" id="RU365087"/>
    </source>
</evidence>
<name>A0A1F6BBW1_9BACT</name>
<evidence type="ECO:0000256" key="2">
    <source>
        <dbReference type="ARBA" id="ARBA00008445"/>
    </source>
</evidence>
<comment type="caution">
    <text evidence="9">Lacks conserved residue(s) required for the propagation of feature annotation.</text>
</comment>
<evidence type="ECO:0000313" key="10">
    <source>
        <dbReference type="EMBL" id="OGG34434.1"/>
    </source>
</evidence>
<dbReference type="Proteomes" id="UP000176186">
    <property type="component" value="Unassembled WGS sequence"/>
</dbReference>
<dbReference type="GO" id="GO:0015450">
    <property type="term" value="F:protein-transporting ATPase activity"/>
    <property type="evidence" value="ECO:0007669"/>
    <property type="project" value="UniProtKB-UniRule"/>
</dbReference>
<dbReference type="PRINTS" id="PR01651">
    <property type="entry name" value="SECGEXPORT"/>
</dbReference>
<comment type="similarity">
    <text evidence="2 9">Belongs to the SecG family.</text>
</comment>
<sequence length="69" mass="7350">MKTVLLGFHIIVTIALVALILLQNSKGGLASGIGGGYRSRRGAERIIFTATIAVSILFLITSLLNLILR</sequence>
<gene>
    <name evidence="10" type="ORF">A2363_00645</name>
</gene>
<dbReference type="AlphaFoldDB" id="A0A1F6BBW1"/>
<dbReference type="NCBIfam" id="TIGR00810">
    <property type="entry name" value="secG"/>
    <property type="match status" value="1"/>
</dbReference>
<evidence type="ECO:0000256" key="5">
    <source>
        <dbReference type="ARBA" id="ARBA00022927"/>
    </source>
</evidence>
<evidence type="ECO:0000256" key="8">
    <source>
        <dbReference type="ARBA" id="ARBA00023136"/>
    </source>
</evidence>
<dbReference type="GO" id="GO:0009306">
    <property type="term" value="P:protein secretion"/>
    <property type="evidence" value="ECO:0007669"/>
    <property type="project" value="UniProtKB-UniRule"/>
</dbReference>
<evidence type="ECO:0000256" key="4">
    <source>
        <dbReference type="ARBA" id="ARBA00022692"/>
    </source>
</evidence>
<proteinExistence type="inferred from homology"/>
<keyword evidence="4 9" id="KW-0812">Transmembrane</keyword>
<keyword evidence="7 9" id="KW-0811">Translocation</keyword>